<feature type="transmembrane region" description="Helical" evidence="1">
    <location>
        <begin position="183"/>
        <end position="202"/>
    </location>
</feature>
<evidence type="ECO:0000313" key="2">
    <source>
        <dbReference type="EMBL" id="PCC44929.1"/>
    </source>
</evidence>
<comment type="caution">
    <text evidence="2">The sequence shown here is derived from an EMBL/GenBank/DDBJ whole genome shotgun (WGS) entry which is preliminary data.</text>
</comment>
<dbReference type="Pfam" id="PF06197">
    <property type="entry name" value="DUF998"/>
    <property type="match status" value="1"/>
</dbReference>
<keyword evidence="1" id="KW-1133">Transmembrane helix</keyword>
<accession>A0A2A3Z093</accession>
<dbReference type="RefSeq" id="WP_096163100.1">
    <property type="nucleotide sequence ID" value="NZ_JABUXY010000008.1"/>
</dbReference>
<feature type="transmembrane region" description="Helical" evidence="1">
    <location>
        <begin position="116"/>
        <end position="134"/>
    </location>
</feature>
<reference evidence="2 3" key="1">
    <citation type="journal article" date="2017" name="Elife">
        <title>Extensive horizontal gene transfer in cheese-associated bacteria.</title>
        <authorList>
            <person name="Bonham K.S."/>
            <person name="Wolfe B.E."/>
            <person name="Dutton R.J."/>
        </authorList>
    </citation>
    <scope>NUCLEOTIDE SEQUENCE [LARGE SCALE GENOMIC DNA]</scope>
    <source>
        <strain evidence="2 3">947_7</strain>
    </source>
</reference>
<feature type="transmembrane region" description="Helical" evidence="1">
    <location>
        <begin position="72"/>
        <end position="95"/>
    </location>
</feature>
<feature type="transmembrane region" description="Helical" evidence="1">
    <location>
        <begin position="12"/>
        <end position="32"/>
    </location>
</feature>
<dbReference type="EMBL" id="NRGP01000038">
    <property type="protein sequence ID" value="PCC44929.1"/>
    <property type="molecule type" value="Genomic_DNA"/>
</dbReference>
<protein>
    <recommendedName>
        <fullName evidence="4">DUF998 domain-containing protein</fullName>
    </recommendedName>
</protein>
<keyword evidence="1" id="KW-0472">Membrane</keyword>
<evidence type="ECO:0008006" key="4">
    <source>
        <dbReference type="Google" id="ProtNLM"/>
    </source>
</evidence>
<feature type="transmembrane region" description="Helical" evidence="1">
    <location>
        <begin position="146"/>
        <end position="171"/>
    </location>
</feature>
<dbReference type="AlphaFoldDB" id="A0A2A3Z093"/>
<dbReference type="Proteomes" id="UP000217564">
    <property type="component" value="Unassembled WGS sequence"/>
</dbReference>
<keyword evidence="1" id="KW-0812">Transmembrane</keyword>
<evidence type="ECO:0000313" key="3">
    <source>
        <dbReference type="Proteomes" id="UP000217564"/>
    </source>
</evidence>
<feature type="transmembrane region" description="Helical" evidence="1">
    <location>
        <begin position="222"/>
        <end position="240"/>
    </location>
</feature>
<gene>
    <name evidence="2" type="ORF">CIK64_18335</name>
</gene>
<organism evidence="2 3">
    <name type="scientific">Brevibacterium aurantiacum</name>
    <dbReference type="NCBI Taxonomy" id="273384"/>
    <lineage>
        <taxon>Bacteria</taxon>
        <taxon>Bacillati</taxon>
        <taxon>Actinomycetota</taxon>
        <taxon>Actinomycetes</taxon>
        <taxon>Micrococcales</taxon>
        <taxon>Brevibacteriaceae</taxon>
        <taxon>Brevibacterium</taxon>
    </lineage>
</organism>
<proteinExistence type="predicted"/>
<name>A0A2A3Z093_BREAU</name>
<dbReference type="InterPro" id="IPR009339">
    <property type="entry name" value="DUF998"/>
</dbReference>
<sequence>MRGNRSAASATPDLSAMAAICWIFAGIVYLLAETASASAFPNYSYGMNYISDLGVPDIETLGDRSIDSPLHALMNLAFLAHGFLFATAAVLMARARSAARASLKEGGSRPPLQEPIIACALGHALGMVLIAVVNGGQHNNELGLGWIHLLGAFLAFFGGHLTAICFGISLLKDRSSHLMRGRILGVISIVCGLIGILGIVMLQVDVRAVPGTLLPDGAWERIGMYAIIVWELTFGIVLLARGRLTPLSESPISALH</sequence>
<evidence type="ECO:0000256" key="1">
    <source>
        <dbReference type="SAM" id="Phobius"/>
    </source>
</evidence>